<comment type="caution">
    <text evidence="1">The sequence shown here is derived from an EMBL/GenBank/DDBJ whole genome shotgun (WGS) entry which is preliminary data.</text>
</comment>
<reference evidence="2" key="1">
    <citation type="journal article" date="2023" name="G3 (Bethesda)">
        <title>Genome assembly and association tests identify interacting loci associated with vigor, precocity, and sex in interspecific pistachio rootstocks.</title>
        <authorList>
            <person name="Palmer W."/>
            <person name="Jacygrad E."/>
            <person name="Sagayaradj S."/>
            <person name="Cavanaugh K."/>
            <person name="Han R."/>
            <person name="Bertier L."/>
            <person name="Beede B."/>
            <person name="Kafkas S."/>
            <person name="Golino D."/>
            <person name="Preece J."/>
            <person name="Michelmore R."/>
        </authorList>
    </citation>
    <scope>NUCLEOTIDE SEQUENCE [LARGE SCALE GENOMIC DNA]</scope>
</reference>
<evidence type="ECO:0000313" key="1">
    <source>
        <dbReference type="EMBL" id="KAJ0024893.1"/>
    </source>
</evidence>
<evidence type="ECO:0000313" key="2">
    <source>
        <dbReference type="Proteomes" id="UP001163603"/>
    </source>
</evidence>
<protein>
    <submittedName>
        <fullName evidence="1">Uncharacterized protein</fullName>
    </submittedName>
</protein>
<name>A0ACC0XVV4_9ROSI</name>
<sequence length="421" mass="47398">MLTKVPHTILGENNYTSWAVCMKNYLTGEGLWQIVDGSEPKDQTDDQSTLKTWEKHNAKALHAIQISCSSIMFSYIGMEKTAKAAWDRLASIHRWHDHIVASQAELTLDKQGISANAGTFEDTNIPYMVLYHAAVNGEQRSIEKFFGRYPETVSARIATDGGTALHTAALHRHDNLVELLVPLMPQEDLELRTTSGATALHIAATGKSVEMAEAMVKKNKKLLSLKDDNGYIPVCIAALYGDKRMLRYLYSETSAEELNPETSNSGTTLLSISISVENYSFALSLLERFPKLAITRDVKGRICLNVLAQKRSSFPSGSQLSRWQRWIYRRPRVETVVTNLYDEGSTKYRSERLIDIETDSDDSGQSLALRWKKGLKEAAYELLGMQIFSKINRESITYHNSNSSIVKPQRYSSLYAENWPS</sequence>
<accession>A0ACC0XVV4</accession>
<gene>
    <name evidence="1" type="ORF">Pint_07972</name>
</gene>
<keyword evidence="2" id="KW-1185">Reference proteome</keyword>
<dbReference type="EMBL" id="CM047745">
    <property type="protein sequence ID" value="KAJ0024893.1"/>
    <property type="molecule type" value="Genomic_DNA"/>
</dbReference>
<dbReference type="Proteomes" id="UP001163603">
    <property type="component" value="Chromosome 10"/>
</dbReference>
<organism evidence="1 2">
    <name type="scientific">Pistacia integerrima</name>
    <dbReference type="NCBI Taxonomy" id="434235"/>
    <lineage>
        <taxon>Eukaryota</taxon>
        <taxon>Viridiplantae</taxon>
        <taxon>Streptophyta</taxon>
        <taxon>Embryophyta</taxon>
        <taxon>Tracheophyta</taxon>
        <taxon>Spermatophyta</taxon>
        <taxon>Magnoliopsida</taxon>
        <taxon>eudicotyledons</taxon>
        <taxon>Gunneridae</taxon>
        <taxon>Pentapetalae</taxon>
        <taxon>rosids</taxon>
        <taxon>malvids</taxon>
        <taxon>Sapindales</taxon>
        <taxon>Anacardiaceae</taxon>
        <taxon>Pistacia</taxon>
    </lineage>
</organism>
<proteinExistence type="predicted"/>